<reference evidence="2" key="1">
    <citation type="journal article" date="2015" name="PLoS Genet.">
        <title>Genome Sequence and Transcriptome Analyses of Chrysochromulina tobin: Metabolic Tools for Enhanced Algal Fitness in the Prominent Order Prymnesiales (Haptophyceae).</title>
        <authorList>
            <person name="Hovde B.T."/>
            <person name="Deodato C.R."/>
            <person name="Hunsperger H.M."/>
            <person name="Ryken S.A."/>
            <person name="Yost W."/>
            <person name="Jha R.K."/>
            <person name="Patterson J."/>
            <person name="Monnat R.J. Jr."/>
            <person name="Barlow S.B."/>
            <person name="Starkenburg S.R."/>
            <person name="Cattolico R.A."/>
        </authorList>
    </citation>
    <scope>NUCLEOTIDE SEQUENCE</scope>
    <source>
        <strain evidence="2">CCMP291</strain>
    </source>
</reference>
<sequence>MPLARAALEAIQQDSFADDLELPADALAWTPEEVRAFCESGGVQKPTAKLTPAPTKEFSAIKLFGDSHANTFISVEPAVPGADSPTIIAYPYTAGSAMGLHHCDSITGYREALIGDLRGTQPGEAVVLKFGQVDCDFVYYLKWVEDQSLAFEAFAAASVRKYFCFIDNALATLSVTREQLHIMSPFPTVVDDAALRESLCTLPFMSASFKRHFRAKLMTLKLPSLAVRTAQGLCYCERLQAEAAARGLRYLDVYTPLLGGHGVYN</sequence>
<gene>
    <name evidence="1" type="ORF">Ctob_010648</name>
</gene>
<name>A0A0M0K3Z5_9EUKA</name>
<accession>A0A0M0K3Z5</accession>
<comment type="caution">
    <text evidence="1">The sequence shown here is derived from an EMBL/GenBank/DDBJ whole genome shotgun (WGS) entry which is preliminary data.</text>
</comment>
<evidence type="ECO:0000313" key="1">
    <source>
        <dbReference type="EMBL" id="KOO33514.1"/>
    </source>
</evidence>
<dbReference type="OrthoDB" id="10586361at2759"/>
<dbReference type="Proteomes" id="UP000037460">
    <property type="component" value="Unassembled WGS sequence"/>
</dbReference>
<evidence type="ECO:0000313" key="2">
    <source>
        <dbReference type="Proteomes" id="UP000037460"/>
    </source>
</evidence>
<keyword evidence="2" id="KW-1185">Reference proteome</keyword>
<dbReference type="EMBL" id="JWZX01001501">
    <property type="protein sequence ID" value="KOO33514.1"/>
    <property type="molecule type" value="Genomic_DNA"/>
</dbReference>
<organism evidence="1 2">
    <name type="scientific">Chrysochromulina tobinii</name>
    <dbReference type="NCBI Taxonomy" id="1460289"/>
    <lineage>
        <taxon>Eukaryota</taxon>
        <taxon>Haptista</taxon>
        <taxon>Haptophyta</taxon>
        <taxon>Prymnesiophyceae</taxon>
        <taxon>Prymnesiales</taxon>
        <taxon>Chrysochromulinaceae</taxon>
        <taxon>Chrysochromulina</taxon>
    </lineage>
</organism>
<protein>
    <submittedName>
        <fullName evidence="1">Uncharacterized protein</fullName>
    </submittedName>
</protein>
<proteinExistence type="predicted"/>
<dbReference type="AlphaFoldDB" id="A0A0M0K3Z5"/>